<reference evidence="1" key="1">
    <citation type="submission" date="2018-02" db="EMBL/GenBank/DDBJ databases">
        <authorList>
            <person name="Cohen D.B."/>
            <person name="Kent A.D."/>
        </authorList>
    </citation>
    <scope>NUCLEOTIDE SEQUENCE</scope>
</reference>
<dbReference type="GO" id="GO:0003676">
    <property type="term" value="F:nucleic acid binding"/>
    <property type="evidence" value="ECO:0007669"/>
    <property type="project" value="InterPro"/>
</dbReference>
<organism evidence="1">
    <name type="scientific">Fagus sylvatica</name>
    <name type="common">Beechnut</name>
    <dbReference type="NCBI Taxonomy" id="28930"/>
    <lineage>
        <taxon>Eukaryota</taxon>
        <taxon>Viridiplantae</taxon>
        <taxon>Streptophyta</taxon>
        <taxon>Embryophyta</taxon>
        <taxon>Tracheophyta</taxon>
        <taxon>Spermatophyta</taxon>
        <taxon>Magnoliopsida</taxon>
        <taxon>eudicotyledons</taxon>
        <taxon>Gunneridae</taxon>
        <taxon>Pentapetalae</taxon>
        <taxon>rosids</taxon>
        <taxon>fabids</taxon>
        <taxon>Fagales</taxon>
        <taxon>Fagaceae</taxon>
        <taxon>Fagus</taxon>
    </lineage>
</organism>
<name>A0A2N9IB05_FAGSY</name>
<dbReference type="InterPro" id="IPR012337">
    <property type="entry name" value="RNaseH-like_sf"/>
</dbReference>
<dbReference type="AlphaFoldDB" id="A0A2N9IB05"/>
<gene>
    <name evidence="1" type="ORF">FSB_LOCUS50988</name>
</gene>
<proteinExistence type="predicted"/>
<dbReference type="EMBL" id="OIVN01005559">
    <property type="protein sequence ID" value="SPD23106.1"/>
    <property type="molecule type" value="Genomic_DNA"/>
</dbReference>
<evidence type="ECO:0000313" key="1">
    <source>
        <dbReference type="EMBL" id="SPD23106.1"/>
    </source>
</evidence>
<accession>A0A2N9IB05</accession>
<dbReference type="Gene3D" id="3.30.420.10">
    <property type="entry name" value="Ribonuclease H-like superfamily/Ribonuclease H"/>
    <property type="match status" value="1"/>
</dbReference>
<protein>
    <recommendedName>
        <fullName evidence="2">3'-5' exonuclease domain-containing protein</fullName>
    </recommendedName>
</protein>
<sequence length="97" mass="11260">MAKINRVLIDDKNIDCWSCVEVGHFAARILKKEFLEYYGLPKLAGLVGMDIKELITEHPDWIWNSRMLLEEHIKYAIHNAYTSYVIGNKLLNMLHGS</sequence>
<evidence type="ECO:0008006" key="2">
    <source>
        <dbReference type="Google" id="ProtNLM"/>
    </source>
</evidence>
<dbReference type="InterPro" id="IPR036397">
    <property type="entry name" value="RNaseH_sf"/>
</dbReference>
<dbReference type="SUPFAM" id="SSF53098">
    <property type="entry name" value="Ribonuclease H-like"/>
    <property type="match status" value="1"/>
</dbReference>